<comment type="function">
    <text evidence="1">Component of the type II secretion system inner membrane complex required for the energy-dependent secretion of extracellular factors such as proteases and toxins from the periplasm.</text>
</comment>
<dbReference type="InterPro" id="IPR003004">
    <property type="entry name" value="GspF/PilC"/>
</dbReference>
<dbReference type="PANTHER" id="PTHR30012:SF0">
    <property type="entry name" value="TYPE II SECRETION SYSTEM PROTEIN F-RELATED"/>
    <property type="match status" value="1"/>
</dbReference>
<evidence type="ECO:0000256" key="1">
    <source>
        <dbReference type="ARBA" id="ARBA00002684"/>
    </source>
</evidence>
<dbReference type="Pfam" id="PF00482">
    <property type="entry name" value="T2SSF"/>
    <property type="match status" value="2"/>
</dbReference>
<keyword evidence="5" id="KW-1003">Cell membrane</keyword>
<evidence type="ECO:0000313" key="13">
    <source>
        <dbReference type="EMBL" id="PTX64079.1"/>
    </source>
</evidence>
<comment type="caution">
    <text evidence="13">The sequence shown here is derived from an EMBL/GenBank/DDBJ whole genome shotgun (WGS) entry which is preliminary data.</text>
</comment>
<gene>
    <name evidence="13" type="ORF">C8N46_101689</name>
</gene>
<feature type="domain" description="Type II secretion system protein GspF" evidence="12">
    <location>
        <begin position="243"/>
        <end position="365"/>
    </location>
</feature>
<dbReference type="PANTHER" id="PTHR30012">
    <property type="entry name" value="GENERAL SECRETION PATHWAY PROTEIN"/>
    <property type="match status" value="1"/>
</dbReference>
<feature type="transmembrane region" description="Helical" evidence="11">
    <location>
        <begin position="346"/>
        <end position="364"/>
    </location>
</feature>
<dbReference type="GO" id="GO:0005886">
    <property type="term" value="C:plasma membrane"/>
    <property type="evidence" value="ECO:0007669"/>
    <property type="project" value="UniProtKB-SubCell"/>
</dbReference>
<comment type="similarity">
    <text evidence="3 10">Belongs to the GSP F family.</text>
</comment>
<dbReference type="AlphaFoldDB" id="A0A2T6C6X2"/>
<dbReference type="RefSeq" id="WP_108113422.1">
    <property type="nucleotide sequence ID" value="NZ_QBKT01000001.1"/>
</dbReference>
<evidence type="ECO:0000259" key="12">
    <source>
        <dbReference type="Pfam" id="PF00482"/>
    </source>
</evidence>
<evidence type="ECO:0000256" key="3">
    <source>
        <dbReference type="ARBA" id="ARBA00005745"/>
    </source>
</evidence>
<dbReference type="InterPro" id="IPR042094">
    <property type="entry name" value="T2SS_GspF_sf"/>
</dbReference>
<dbReference type="Proteomes" id="UP000244090">
    <property type="component" value="Unassembled WGS sequence"/>
</dbReference>
<feature type="transmembrane region" description="Helical" evidence="11">
    <location>
        <begin position="136"/>
        <end position="158"/>
    </location>
</feature>
<sequence length="374" mass="43012">MKLDITKHKETVRVSKRTKANSLDLNFDFFTKFSSKEKEAFYREFAVLIKSGVDFNQSLQLLASQQKSEKIQKILTSINNDVVAGNTLFDALKKHKEFSPYEYYSIKIGEETRKLAEVLTQLQLFFARKIKMKRQLISVITYPAFVLGITFVVLYFMLKYIVPMFTSVFKQFGSELPAITKFVIRLSDNFNMILGVLLGIILLFVGIHKYYKNNDNYRNFTGKLLLKIPFLGRFIQKIYISRFCQSLSLLLAAKTPLITSLELTKEMIVFYPMQKAIHETTQEILKGNSLANGLQKHPIFPKKLISLVGIGEQTNELDTMFHKLNDQYNTEIEHTTKMVGTVLEPLMIIIIGILVGFILISMYTPMFDLSKVIG</sequence>
<dbReference type="GO" id="GO:0009306">
    <property type="term" value="P:protein secretion"/>
    <property type="evidence" value="ECO:0007669"/>
    <property type="project" value="InterPro"/>
</dbReference>
<keyword evidence="8 11" id="KW-0472">Membrane</keyword>
<dbReference type="Gene3D" id="1.20.81.30">
    <property type="entry name" value="Type II secretion system (T2SS), domain F"/>
    <property type="match status" value="2"/>
</dbReference>
<evidence type="ECO:0000256" key="4">
    <source>
        <dbReference type="ARBA" id="ARBA00022448"/>
    </source>
</evidence>
<proteinExistence type="inferred from homology"/>
<feature type="domain" description="Type II secretion system protein GspF" evidence="12">
    <location>
        <begin position="41"/>
        <end position="163"/>
    </location>
</feature>
<protein>
    <recommendedName>
        <fullName evidence="9">General secretion pathway protein F</fullName>
    </recommendedName>
</protein>
<evidence type="ECO:0000256" key="7">
    <source>
        <dbReference type="ARBA" id="ARBA00022989"/>
    </source>
</evidence>
<evidence type="ECO:0000256" key="6">
    <source>
        <dbReference type="ARBA" id="ARBA00022692"/>
    </source>
</evidence>
<evidence type="ECO:0000256" key="5">
    <source>
        <dbReference type="ARBA" id="ARBA00022475"/>
    </source>
</evidence>
<evidence type="ECO:0000256" key="2">
    <source>
        <dbReference type="ARBA" id="ARBA00004651"/>
    </source>
</evidence>
<dbReference type="InterPro" id="IPR001992">
    <property type="entry name" value="T2SS_GspF/T4SS_PilC_CS"/>
</dbReference>
<feature type="transmembrane region" description="Helical" evidence="11">
    <location>
        <begin position="190"/>
        <end position="211"/>
    </location>
</feature>
<dbReference type="InterPro" id="IPR018076">
    <property type="entry name" value="T2SS_GspF_dom"/>
</dbReference>
<evidence type="ECO:0000256" key="9">
    <source>
        <dbReference type="ARBA" id="ARBA00030750"/>
    </source>
</evidence>
<evidence type="ECO:0000256" key="8">
    <source>
        <dbReference type="ARBA" id="ARBA00023136"/>
    </source>
</evidence>
<name>A0A2T6C6X2_9FLAO</name>
<keyword evidence="7 11" id="KW-1133">Transmembrane helix</keyword>
<dbReference type="OrthoDB" id="1523422at2"/>
<keyword evidence="6 10" id="KW-0812">Transmembrane</keyword>
<dbReference type="PROSITE" id="PS00874">
    <property type="entry name" value="T2SP_F"/>
    <property type="match status" value="1"/>
</dbReference>
<reference evidence="13 14" key="1">
    <citation type="submission" date="2018-04" db="EMBL/GenBank/DDBJ databases">
        <title>Genomic Encyclopedia of Archaeal and Bacterial Type Strains, Phase II (KMG-II): from individual species to whole genera.</title>
        <authorList>
            <person name="Goeker M."/>
        </authorList>
    </citation>
    <scope>NUCLEOTIDE SEQUENCE [LARGE SCALE GENOMIC DNA]</scope>
    <source>
        <strain evidence="13 14">DSM 25731</strain>
    </source>
</reference>
<organism evidence="13 14">
    <name type="scientific">Kordia periserrulae</name>
    <dbReference type="NCBI Taxonomy" id="701523"/>
    <lineage>
        <taxon>Bacteria</taxon>
        <taxon>Pseudomonadati</taxon>
        <taxon>Bacteroidota</taxon>
        <taxon>Flavobacteriia</taxon>
        <taxon>Flavobacteriales</taxon>
        <taxon>Flavobacteriaceae</taxon>
        <taxon>Kordia</taxon>
    </lineage>
</organism>
<dbReference type="EMBL" id="QBKT01000001">
    <property type="protein sequence ID" value="PTX64079.1"/>
    <property type="molecule type" value="Genomic_DNA"/>
</dbReference>
<keyword evidence="14" id="KW-1185">Reference proteome</keyword>
<accession>A0A2T6C6X2</accession>
<comment type="subcellular location">
    <subcellularLocation>
        <location evidence="2 10">Cell membrane</location>
        <topology evidence="2 10">Multi-pass membrane protein</topology>
    </subcellularLocation>
</comment>
<evidence type="ECO:0000313" key="14">
    <source>
        <dbReference type="Proteomes" id="UP000244090"/>
    </source>
</evidence>
<dbReference type="PRINTS" id="PR00812">
    <property type="entry name" value="BCTERIALGSPF"/>
</dbReference>
<evidence type="ECO:0000256" key="11">
    <source>
        <dbReference type="SAM" id="Phobius"/>
    </source>
</evidence>
<keyword evidence="4 10" id="KW-0813">Transport</keyword>
<evidence type="ECO:0000256" key="10">
    <source>
        <dbReference type="RuleBase" id="RU003923"/>
    </source>
</evidence>